<proteinExistence type="inferred from homology"/>
<dbReference type="InterPro" id="IPR036291">
    <property type="entry name" value="NAD(P)-bd_dom_sf"/>
</dbReference>
<comment type="similarity">
    <text evidence="1 3">Belongs to the short-chain dehydrogenases/reductases (SDR) family.</text>
</comment>
<dbReference type="EMBL" id="POTX01000055">
    <property type="protein sequence ID" value="PZF97686.1"/>
    <property type="molecule type" value="Genomic_DNA"/>
</dbReference>
<evidence type="ECO:0000256" key="1">
    <source>
        <dbReference type="ARBA" id="ARBA00006484"/>
    </source>
</evidence>
<evidence type="ECO:0000313" key="4">
    <source>
        <dbReference type="EMBL" id="PZF97686.1"/>
    </source>
</evidence>
<comment type="caution">
    <text evidence="4">The sequence shown here is derived from an EMBL/GenBank/DDBJ whole genome shotgun (WGS) entry which is preliminary data.</text>
</comment>
<dbReference type="SUPFAM" id="SSF51735">
    <property type="entry name" value="NAD(P)-binding Rossmann-fold domains"/>
    <property type="match status" value="1"/>
</dbReference>
<evidence type="ECO:0000256" key="2">
    <source>
        <dbReference type="ARBA" id="ARBA00023002"/>
    </source>
</evidence>
<gene>
    <name evidence="4" type="ORF">C1I93_11050</name>
</gene>
<dbReference type="Proteomes" id="UP000248627">
    <property type="component" value="Unassembled WGS sequence"/>
</dbReference>
<dbReference type="PANTHER" id="PTHR44196:SF2">
    <property type="entry name" value="SHORT-CHAIN DEHYDROGENASE-RELATED"/>
    <property type="match status" value="1"/>
</dbReference>
<dbReference type="Gene3D" id="3.40.50.720">
    <property type="entry name" value="NAD(P)-binding Rossmann-like Domain"/>
    <property type="match status" value="1"/>
</dbReference>
<dbReference type="AlphaFoldDB" id="A0A2W2DKI8"/>
<organism evidence="4 5">
    <name type="scientific">Micromonospora endophytica</name>
    <dbReference type="NCBI Taxonomy" id="515350"/>
    <lineage>
        <taxon>Bacteria</taxon>
        <taxon>Bacillati</taxon>
        <taxon>Actinomycetota</taxon>
        <taxon>Actinomycetes</taxon>
        <taxon>Micromonosporales</taxon>
        <taxon>Micromonosporaceae</taxon>
        <taxon>Micromonospora</taxon>
    </lineage>
</organism>
<keyword evidence="5" id="KW-1185">Reference proteome</keyword>
<dbReference type="CDD" id="cd05233">
    <property type="entry name" value="SDR_c"/>
    <property type="match status" value="1"/>
</dbReference>
<dbReference type="GO" id="GO:0016020">
    <property type="term" value="C:membrane"/>
    <property type="evidence" value="ECO:0007669"/>
    <property type="project" value="TreeGrafter"/>
</dbReference>
<reference evidence="4 5" key="1">
    <citation type="submission" date="2018-01" db="EMBL/GenBank/DDBJ databases">
        <title>Draft genome sequence of Jishengella endophytica.</title>
        <authorList>
            <person name="Sahin N."/>
            <person name="Ay H."/>
            <person name="Saygin H."/>
        </authorList>
    </citation>
    <scope>NUCLEOTIDE SEQUENCE [LARGE SCALE GENOMIC DNA]</scope>
    <source>
        <strain evidence="4 5">DSM 45430</strain>
    </source>
</reference>
<keyword evidence="2" id="KW-0560">Oxidoreductase</keyword>
<dbReference type="RefSeq" id="WP_111243173.1">
    <property type="nucleotide sequence ID" value="NZ_AP023358.1"/>
</dbReference>
<evidence type="ECO:0000256" key="3">
    <source>
        <dbReference type="RuleBase" id="RU000363"/>
    </source>
</evidence>
<name>A0A2W2DKI8_9ACTN</name>
<protein>
    <submittedName>
        <fullName evidence="4">Short-chain dehydrogenase</fullName>
    </submittedName>
</protein>
<dbReference type="GO" id="GO:0016491">
    <property type="term" value="F:oxidoreductase activity"/>
    <property type="evidence" value="ECO:0007669"/>
    <property type="project" value="UniProtKB-KW"/>
</dbReference>
<dbReference type="Pfam" id="PF00106">
    <property type="entry name" value="adh_short"/>
    <property type="match status" value="1"/>
</dbReference>
<dbReference type="InterPro" id="IPR002347">
    <property type="entry name" value="SDR_fam"/>
</dbReference>
<accession>A0A2W2DKI8</accession>
<dbReference type="PRINTS" id="PR00081">
    <property type="entry name" value="GDHRDH"/>
</dbReference>
<evidence type="ECO:0000313" key="5">
    <source>
        <dbReference type="Proteomes" id="UP000248627"/>
    </source>
</evidence>
<dbReference type="PIRSF" id="PIRSF000126">
    <property type="entry name" value="11-beta-HSD1"/>
    <property type="match status" value="1"/>
</dbReference>
<dbReference type="PRINTS" id="PR00080">
    <property type="entry name" value="SDRFAMILY"/>
</dbReference>
<dbReference type="OrthoDB" id="9797538at2"/>
<sequence length="266" mass="28305">MSVALVTGATAGIGAAFARRLARDGTHLVLLARDGDRLDATAAELRAEHGVTVETVVADLSTEDGLAVAEQRAAQGVDLLVNNAGFGHQGWFLDAPLDVELKTMRVHCEAVLRLTYAALPHMLQHGAGGVINVASIAAFVARGTYGASKAWVVSFSESVAAEIVGSGVRITTVCPGWVRTEFHDRAHLDVDNVPPYLWLKPETVVDAALRDFSRGRLVSIPTARYKAIVGLNRAVPRRLAAAISARVGSRRTGHRARRGPLLTPDV</sequence>
<dbReference type="PANTHER" id="PTHR44196">
    <property type="entry name" value="DEHYDROGENASE/REDUCTASE SDR FAMILY MEMBER 7B"/>
    <property type="match status" value="1"/>
</dbReference>